<protein>
    <submittedName>
        <fullName evidence="1">Uncharacterized protein</fullName>
    </submittedName>
</protein>
<sequence length="107" mass="12382">MCKIKVHRNSRYVKKNSFAFIVWEFRKCVKKVISRAHPSSALVSISVQRFHVEEAGLAINKGSHLDINVHDCLLLSPHYPVYKHIKYRLLYMNMFPFSCSQAVLCSA</sequence>
<dbReference type="Proteomes" id="UP001445076">
    <property type="component" value="Unassembled WGS sequence"/>
</dbReference>
<dbReference type="AlphaFoldDB" id="A0AAW0WX99"/>
<gene>
    <name evidence="1" type="ORF">OTU49_007305</name>
</gene>
<proteinExistence type="predicted"/>
<name>A0AAW0WX99_CHEQU</name>
<reference evidence="1 2" key="1">
    <citation type="journal article" date="2024" name="BMC Genomics">
        <title>Genome assembly of redclaw crayfish (Cherax quadricarinatus) provides insights into its immune adaptation and hypoxia tolerance.</title>
        <authorList>
            <person name="Liu Z."/>
            <person name="Zheng J."/>
            <person name="Li H."/>
            <person name="Fang K."/>
            <person name="Wang S."/>
            <person name="He J."/>
            <person name="Zhou D."/>
            <person name="Weng S."/>
            <person name="Chi M."/>
            <person name="Gu Z."/>
            <person name="He J."/>
            <person name="Li F."/>
            <person name="Wang M."/>
        </authorList>
    </citation>
    <scope>NUCLEOTIDE SEQUENCE [LARGE SCALE GENOMIC DNA]</scope>
    <source>
        <strain evidence="1">ZL_2023a</strain>
    </source>
</reference>
<evidence type="ECO:0000313" key="1">
    <source>
        <dbReference type="EMBL" id="KAK8731858.1"/>
    </source>
</evidence>
<organism evidence="1 2">
    <name type="scientific">Cherax quadricarinatus</name>
    <name type="common">Australian red claw crayfish</name>
    <dbReference type="NCBI Taxonomy" id="27406"/>
    <lineage>
        <taxon>Eukaryota</taxon>
        <taxon>Metazoa</taxon>
        <taxon>Ecdysozoa</taxon>
        <taxon>Arthropoda</taxon>
        <taxon>Crustacea</taxon>
        <taxon>Multicrustacea</taxon>
        <taxon>Malacostraca</taxon>
        <taxon>Eumalacostraca</taxon>
        <taxon>Eucarida</taxon>
        <taxon>Decapoda</taxon>
        <taxon>Pleocyemata</taxon>
        <taxon>Astacidea</taxon>
        <taxon>Parastacoidea</taxon>
        <taxon>Parastacidae</taxon>
        <taxon>Cherax</taxon>
    </lineage>
</organism>
<comment type="caution">
    <text evidence="1">The sequence shown here is derived from an EMBL/GenBank/DDBJ whole genome shotgun (WGS) entry which is preliminary data.</text>
</comment>
<keyword evidence="2" id="KW-1185">Reference proteome</keyword>
<dbReference type="EMBL" id="JARKIK010000059">
    <property type="protein sequence ID" value="KAK8731858.1"/>
    <property type="molecule type" value="Genomic_DNA"/>
</dbReference>
<evidence type="ECO:0000313" key="2">
    <source>
        <dbReference type="Proteomes" id="UP001445076"/>
    </source>
</evidence>
<accession>A0AAW0WX99</accession>